<proteinExistence type="inferred from homology"/>
<dbReference type="GO" id="GO:0046872">
    <property type="term" value="F:metal ion binding"/>
    <property type="evidence" value="ECO:0007669"/>
    <property type="project" value="UniProtKB-KW"/>
</dbReference>
<dbReference type="InterPro" id="IPR029056">
    <property type="entry name" value="Ribokinase-like"/>
</dbReference>
<protein>
    <recommendedName>
        <fullName evidence="3 12">Ribokinase</fullName>
        <shortName evidence="12">RK</shortName>
        <ecNumber evidence="2 12">2.7.1.15</ecNumber>
    </recommendedName>
</protein>
<feature type="binding site" evidence="12">
    <location>
        <position position="237"/>
    </location>
    <ligand>
        <name>substrate</name>
    </ligand>
</feature>
<dbReference type="InterPro" id="IPR002173">
    <property type="entry name" value="Carboh/pur_kinase_PfkB_CS"/>
</dbReference>
<dbReference type="SUPFAM" id="SSF53613">
    <property type="entry name" value="Ribokinase-like"/>
    <property type="match status" value="1"/>
</dbReference>
<dbReference type="CDD" id="cd01174">
    <property type="entry name" value="ribokinase"/>
    <property type="match status" value="1"/>
</dbReference>
<keyword evidence="4 12" id="KW-0808">Transferase</keyword>
<feature type="binding site" evidence="12">
    <location>
        <position position="231"/>
    </location>
    <ligand>
        <name>K(+)</name>
        <dbReference type="ChEBI" id="CHEBI:29103"/>
    </ligand>
</feature>
<evidence type="ECO:0000256" key="10">
    <source>
        <dbReference type="ARBA" id="ARBA00022958"/>
    </source>
</evidence>
<dbReference type="GO" id="GO:0005829">
    <property type="term" value="C:cytosol"/>
    <property type="evidence" value="ECO:0007669"/>
    <property type="project" value="TreeGrafter"/>
</dbReference>
<evidence type="ECO:0000313" key="15">
    <source>
        <dbReference type="Proteomes" id="UP000441354"/>
    </source>
</evidence>
<feature type="binding site" evidence="12">
    <location>
        <begin position="236"/>
        <end position="237"/>
    </location>
    <ligand>
        <name>ATP</name>
        <dbReference type="ChEBI" id="CHEBI:30616"/>
    </ligand>
</feature>
<evidence type="ECO:0000313" key="14">
    <source>
        <dbReference type="EMBL" id="KAB2333019.1"/>
    </source>
</evidence>
<feature type="binding site" evidence="12">
    <location>
        <position position="137"/>
    </location>
    <ligand>
        <name>substrate</name>
    </ligand>
</feature>
<feature type="binding site" evidence="12">
    <location>
        <begin position="205"/>
        <end position="210"/>
    </location>
    <ligand>
        <name>ATP</name>
        <dbReference type="ChEBI" id="CHEBI:30616"/>
    </ligand>
</feature>
<feature type="binding site" evidence="12">
    <location>
        <position position="267"/>
    </location>
    <ligand>
        <name>K(+)</name>
        <dbReference type="ChEBI" id="CHEBI:29103"/>
    </ligand>
</feature>
<dbReference type="EMBL" id="WBOT01000003">
    <property type="protein sequence ID" value="KAB2333019.1"/>
    <property type="molecule type" value="Genomic_DNA"/>
</dbReference>
<dbReference type="NCBIfam" id="TIGR02152">
    <property type="entry name" value="D_ribokin_bact"/>
    <property type="match status" value="1"/>
</dbReference>
<name>A0A7V7RM57_9BACI</name>
<comment type="catalytic activity">
    <reaction evidence="12">
        <text>D-ribose + ATP = D-ribose 5-phosphate + ADP + H(+)</text>
        <dbReference type="Rhea" id="RHEA:13697"/>
        <dbReference type="ChEBI" id="CHEBI:15378"/>
        <dbReference type="ChEBI" id="CHEBI:30616"/>
        <dbReference type="ChEBI" id="CHEBI:47013"/>
        <dbReference type="ChEBI" id="CHEBI:78346"/>
        <dbReference type="ChEBI" id="CHEBI:456216"/>
        <dbReference type="EC" id="2.7.1.15"/>
    </reaction>
</comment>
<dbReference type="InterPro" id="IPR002139">
    <property type="entry name" value="Ribo/fructo_kinase"/>
</dbReference>
<dbReference type="PANTHER" id="PTHR10584:SF166">
    <property type="entry name" value="RIBOKINASE"/>
    <property type="match status" value="1"/>
</dbReference>
<comment type="subcellular location">
    <subcellularLocation>
        <location evidence="12">Cytoplasm</location>
    </subcellularLocation>
</comment>
<evidence type="ECO:0000256" key="6">
    <source>
        <dbReference type="ARBA" id="ARBA00022741"/>
    </source>
</evidence>
<dbReference type="Gene3D" id="3.40.1190.20">
    <property type="match status" value="1"/>
</dbReference>
<evidence type="ECO:0000256" key="1">
    <source>
        <dbReference type="ARBA" id="ARBA00005380"/>
    </source>
</evidence>
<evidence type="ECO:0000259" key="13">
    <source>
        <dbReference type="Pfam" id="PF00294"/>
    </source>
</evidence>
<feature type="binding site" evidence="12">
    <location>
        <begin position="37"/>
        <end position="41"/>
    </location>
    <ligand>
        <name>substrate</name>
    </ligand>
</feature>
<dbReference type="Pfam" id="PF00294">
    <property type="entry name" value="PfkB"/>
    <property type="match status" value="1"/>
</dbReference>
<feature type="domain" description="Carbohydrate kinase PfkB" evidence="13">
    <location>
        <begin position="2"/>
        <end position="279"/>
    </location>
</feature>
<feature type="binding site" evidence="12">
    <location>
        <position position="272"/>
    </location>
    <ligand>
        <name>K(+)</name>
        <dbReference type="ChEBI" id="CHEBI:29103"/>
    </ligand>
</feature>
<evidence type="ECO:0000256" key="4">
    <source>
        <dbReference type="ARBA" id="ARBA00022679"/>
    </source>
</evidence>
<dbReference type="GO" id="GO:0019303">
    <property type="term" value="P:D-ribose catabolic process"/>
    <property type="evidence" value="ECO:0007669"/>
    <property type="project" value="UniProtKB-UniRule"/>
</dbReference>
<dbReference type="EC" id="2.7.1.15" evidence="2 12"/>
<comment type="similarity">
    <text evidence="1">Belongs to the carbohydrate kinase pfkB family.</text>
</comment>
<dbReference type="GO" id="GO:0004747">
    <property type="term" value="F:ribokinase activity"/>
    <property type="evidence" value="ECO:0007669"/>
    <property type="project" value="UniProtKB-UniRule"/>
</dbReference>
<dbReference type="PRINTS" id="PR00990">
    <property type="entry name" value="RIBOKINASE"/>
</dbReference>
<evidence type="ECO:0000256" key="5">
    <source>
        <dbReference type="ARBA" id="ARBA00022723"/>
    </source>
</evidence>
<reference evidence="14 15" key="1">
    <citation type="journal article" date="2014" name="Arch. Microbiol.">
        <title>Bacillus mesophilum sp. nov., strain IITR-54T, a novel 4-chlorobiphenyl dechlorinating bacterium.</title>
        <authorList>
            <person name="Manickam N."/>
            <person name="Singh N.K."/>
            <person name="Bajaj A."/>
            <person name="Kumar R.M."/>
            <person name="Kaur G."/>
            <person name="Kaur N."/>
            <person name="Bala M."/>
            <person name="Kumar A."/>
            <person name="Mayilraj S."/>
        </authorList>
    </citation>
    <scope>NUCLEOTIDE SEQUENCE [LARGE SCALE GENOMIC DNA]</scope>
    <source>
        <strain evidence="14 15">IITR-54</strain>
    </source>
</reference>
<dbReference type="InterPro" id="IPR011611">
    <property type="entry name" value="PfkB_dom"/>
</dbReference>
<feature type="binding site" evidence="12">
    <location>
        <position position="181"/>
    </location>
    <ligand>
        <name>ATP</name>
        <dbReference type="ChEBI" id="CHEBI:30616"/>
    </ligand>
</feature>
<dbReference type="UniPathway" id="UPA00916">
    <property type="reaction ID" value="UER00889"/>
</dbReference>
<comment type="activity regulation">
    <text evidence="12">Activated by a monovalent cation that binds near, but not in, the active site. The most likely occupant of the site in vivo is potassium. Ion binding induces a conformational change that may alter substrate affinity.</text>
</comment>
<comment type="similarity">
    <text evidence="12">Belongs to the carbohydrate kinase PfkB family. Ribokinase subfamily.</text>
</comment>
<dbReference type="InterPro" id="IPR011877">
    <property type="entry name" value="Ribokinase"/>
</dbReference>
<evidence type="ECO:0000256" key="8">
    <source>
        <dbReference type="ARBA" id="ARBA00022840"/>
    </source>
</evidence>
<keyword evidence="5 12" id="KW-0479">Metal-binding</keyword>
<feature type="binding site" evidence="12">
    <location>
        <begin position="9"/>
        <end position="11"/>
    </location>
    <ligand>
        <name>substrate</name>
    </ligand>
</feature>
<keyword evidence="10 12" id="KW-0630">Potassium</keyword>
<evidence type="ECO:0000256" key="12">
    <source>
        <dbReference type="HAMAP-Rule" id="MF_01987"/>
    </source>
</evidence>
<keyword evidence="9 12" id="KW-0460">Magnesium</keyword>
<feature type="binding site" evidence="12">
    <location>
        <position position="270"/>
    </location>
    <ligand>
        <name>K(+)</name>
        <dbReference type="ChEBI" id="CHEBI:29103"/>
    </ligand>
</feature>
<evidence type="ECO:0000256" key="3">
    <source>
        <dbReference type="ARBA" id="ARBA00016943"/>
    </source>
</evidence>
<keyword evidence="7 12" id="KW-0418">Kinase</keyword>
<comment type="subunit">
    <text evidence="12">Homodimer.</text>
</comment>
<keyword evidence="11 12" id="KW-0119">Carbohydrate metabolism</keyword>
<keyword evidence="12" id="KW-0963">Cytoplasm</keyword>
<comment type="caution">
    <text evidence="12">Lacks conserved residue(s) required for the propagation of feature annotation.</text>
</comment>
<dbReference type="OrthoDB" id="9775849at2"/>
<dbReference type="AlphaFoldDB" id="A0A7V7RM57"/>
<evidence type="ECO:0000256" key="9">
    <source>
        <dbReference type="ARBA" id="ARBA00022842"/>
    </source>
</evidence>
<dbReference type="PROSITE" id="PS00584">
    <property type="entry name" value="PFKB_KINASES_2"/>
    <property type="match status" value="1"/>
</dbReference>
<sequence>MITVIGSMNMDLVTITNREPAIGETVLGENFLTVPGGKGANQAVAAAKLGAPVKMIGCVGDDLFGEQYINHLKGHQIDIKHIRRLKNEKTGIASITVWNNDNKIIVVPGANKRITPEIVESHREEILKSSWLLLQFEIPLESVERALEIAAEGNVNVIVNPAPYHDIPEKWLGKITYITPNEAEANQLFSAFANRENLLSKLVITKGKDGAEYFDQGERVSIPALKVDAIDTTGAGDTFTGALAVALSEGLPLKESCQFAVKAAGLSVTKLGAQAGMPSRSDLNK</sequence>
<evidence type="ECO:0000256" key="11">
    <source>
        <dbReference type="ARBA" id="ARBA00023277"/>
    </source>
</evidence>
<comment type="cofactor">
    <cofactor evidence="12">
        <name>Mg(2+)</name>
        <dbReference type="ChEBI" id="CHEBI:18420"/>
    </cofactor>
    <text evidence="12">Requires a divalent cation, most likely magnesium in vivo, as an electrophilic catalyst to aid phosphoryl group transfer. It is the chelate of the metal and the nucleotide that is the actual substrate.</text>
</comment>
<evidence type="ECO:0000256" key="2">
    <source>
        <dbReference type="ARBA" id="ARBA00012035"/>
    </source>
</evidence>
<keyword evidence="6 12" id="KW-0547">Nucleotide-binding</keyword>
<comment type="pathway">
    <text evidence="12">Carbohydrate metabolism; D-ribose degradation; D-ribose 5-phosphate from beta-D-ribopyranose: step 2/2.</text>
</comment>
<dbReference type="Proteomes" id="UP000441354">
    <property type="component" value="Unassembled WGS sequence"/>
</dbReference>
<accession>A0A7V7RM57</accession>
<comment type="function">
    <text evidence="12">Catalyzes the phosphorylation of ribose at O-5 in a reaction requiring ATP and magnesium. The resulting D-ribose-5-phosphate can then be used either for sythesis of nucleotides, histidine, and tryptophan, or as a component of the pentose phosphate pathway.</text>
</comment>
<dbReference type="GO" id="GO:0005524">
    <property type="term" value="F:ATP binding"/>
    <property type="evidence" value="ECO:0007669"/>
    <property type="project" value="UniProtKB-UniRule"/>
</dbReference>
<comment type="caution">
    <text evidence="14">The sequence shown here is derived from an EMBL/GenBank/DDBJ whole genome shotgun (WGS) entry which is preliminary data.</text>
</comment>
<dbReference type="PANTHER" id="PTHR10584">
    <property type="entry name" value="SUGAR KINASE"/>
    <property type="match status" value="1"/>
</dbReference>
<keyword evidence="15" id="KW-1185">Reference proteome</keyword>
<evidence type="ECO:0000256" key="7">
    <source>
        <dbReference type="ARBA" id="ARBA00022777"/>
    </source>
</evidence>
<organism evidence="14 15">
    <name type="scientific">Bacillus mesophilum</name>
    <dbReference type="NCBI Taxonomy" id="1071718"/>
    <lineage>
        <taxon>Bacteria</taxon>
        <taxon>Bacillati</taxon>
        <taxon>Bacillota</taxon>
        <taxon>Bacilli</taxon>
        <taxon>Bacillales</taxon>
        <taxon>Bacillaceae</taxon>
        <taxon>Bacillus</taxon>
    </lineage>
</organism>
<keyword evidence="8 12" id="KW-0067">ATP-binding</keyword>
<gene>
    <name evidence="12 14" type="primary">rbsK</name>
    <name evidence="14" type="ORF">F7732_09820</name>
</gene>
<feature type="binding site" evidence="12">
    <location>
        <position position="233"/>
    </location>
    <ligand>
        <name>K(+)</name>
        <dbReference type="ChEBI" id="CHEBI:29103"/>
    </ligand>
</feature>
<feature type="active site" description="Proton acceptor" evidence="12">
    <location>
        <position position="237"/>
    </location>
</feature>
<dbReference type="HAMAP" id="MF_01987">
    <property type="entry name" value="Ribokinase"/>
    <property type="match status" value="1"/>
</dbReference>